<name>A0ABV1GD60_9FIRM</name>
<dbReference type="InterPro" id="IPR044298">
    <property type="entry name" value="MIG/MutY"/>
</dbReference>
<dbReference type="RefSeq" id="WP_349215020.1">
    <property type="nucleotide sequence ID" value="NZ_JBBMFA010000059.1"/>
</dbReference>
<dbReference type="Gene3D" id="1.10.340.30">
    <property type="entry name" value="Hypothetical protein, domain 2"/>
    <property type="match status" value="1"/>
</dbReference>
<dbReference type="CDD" id="cd03431">
    <property type="entry name" value="NUDIX_DNA_Glycosylase_C-MutY"/>
    <property type="match status" value="1"/>
</dbReference>
<comment type="caution">
    <text evidence="15">The sequence shown here is derived from an EMBL/GenBank/DDBJ whole genome shotgun (WGS) entry which is preliminary data.</text>
</comment>
<keyword evidence="9 13" id="KW-0408">Iron</keyword>
<dbReference type="InterPro" id="IPR011257">
    <property type="entry name" value="DNA_glycosylase"/>
</dbReference>
<dbReference type="InterPro" id="IPR023170">
    <property type="entry name" value="HhH_base_excis_C"/>
</dbReference>
<dbReference type="InterPro" id="IPR015797">
    <property type="entry name" value="NUDIX_hydrolase-like_dom_sf"/>
</dbReference>
<keyword evidence="11" id="KW-0234">DNA repair</keyword>
<keyword evidence="10" id="KW-0411">Iron-sulfur</keyword>
<dbReference type="EC" id="3.2.2.31" evidence="3 13"/>
<evidence type="ECO:0000256" key="1">
    <source>
        <dbReference type="ARBA" id="ARBA00000843"/>
    </source>
</evidence>
<evidence type="ECO:0000256" key="5">
    <source>
        <dbReference type="ARBA" id="ARBA00022485"/>
    </source>
</evidence>
<evidence type="ECO:0000256" key="10">
    <source>
        <dbReference type="ARBA" id="ARBA00023014"/>
    </source>
</evidence>
<dbReference type="InterPro" id="IPR003265">
    <property type="entry name" value="HhH-GPD_domain"/>
</dbReference>
<evidence type="ECO:0000256" key="9">
    <source>
        <dbReference type="ARBA" id="ARBA00023004"/>
    </source>
</evidence>
<dbReference type="InterPro" id="IPR000445">
    <property type="entry name" value="HhH_motif"/>
</dbReference>
<comment type="function">
    <text evidence="13">Adenine glycosylase active on G-A mispairs.</text>
</comment>
<dbReference type="SUPFAM" id="SSF55811">
    <property type="entry name" value="Nudix"/>
    <property type="match status" value="1"/>
</dbReference>
<feature type="domain" description="HhH-GPD" evidence="14">
    <location>
        <begin position="36"/>
        <end position="187"/>
    </location>
</feature>
<keyword evidence="8 15" id="KW-0378">Hydrolase</keyword>
<dbReference type="PANTHER" id="PTHR42944">
    <property type="entry name" value="ADENINE DNA GLYCOSYLASE"/>
    <property type="match status" value="1"/>
</dbReference>
<dbReference type="GO" id="GO:0000701">
    <property type="term" value="F:purine-specific mismatch base pair DNA N-glycosylase activity"/>
    <property type="evidence" value="ECO:0007669"/>
    <property type="project" value="UniProtKB-EC"/>
</dbReference>
<organism evidence="15 16">
    <name type="scientific">Ruthenibacterium intestinale</name>
    <dbReference type="NCBI Taxonomy" id="3133163"/>
    <lineage>
        <taxon>Bacteria</taxon>
        <taxon>Bacillati</taxon>
        <taxon>Bacillota</taxon>
        <taxon>Clostridia</taxon>
        <taxon>Eubacteriales</taxon>
        <taxon>Oscillospiraceae</taxon>
        <taxon>Ruthenibacterium</taxon>
    </lineage>
</organism>
<evidence type="ECO:0000256" key="11">
    <source>
        <dbReference type="ARBA" id="ARBA00023204"/>
    </source>
</evidence>
<evidence type="ECO:0000256" key="4">
    <source>
        <dbReference type="ARBA" id="ARBA00022023"/>
    </source>
</evidence>
<comment type="catalytic activity">
    <reaction evidence="1 13">
        <text>Hydrolyzes free adenine bases from 7,8-dihydro-8-oxoguanine:adenine mismatched double-stranded DNA, leaving an apurinic site.</text>
        <dbReference type="EC" id="3.2.2.31"/>
    </reaction>
</comment>
<evidence type="ECO:0000256" key="13">
    <source>
        <dbReference type="RuleBase" id="RU365096"/>
    </source>
</evidence>
<dbReference type="EMBL" id="JBBMFA010000059">
    <property type="protein sequence ID" value="MEQ2519587.1"/>
    <property type="molecule type" value="Genomic_DNA"/>
</dbReference>
<proteinExistence type="inferred from homology"/>
<dbReference type="InterPro" id="IPR029119">
    <property type="entry name" value="MutY_C"/>
</dbReference>
<dbReference type="SMART" id="SM00478">
    <property type="entry name" value="ENDO3c"/>
    <property type="match status" value="1"/>
</dbReference>
<dbReference type="SUPFAM" id="SSF48150">
    <property type="entry name" value="DNA-glycosylase"/>
    <property type="match status" value="1"/>
</dbReference>
<dbReference type="InterPro" id="IPR005760">
    <property type="entry name" value="A/G_AdeGlyc_MutY"/>
</dbReference>
<sequence>MENIAPALLAWYDAEKRVLPFRTVSTPYRVWVSEIMLQQTRVAAALPYFERFMEELPTVADLAACPPERLTKLWEGLGYYSRARNLQKAAQILVEQYGGQLPDDPALLQKLPGIGPYTAGAIASISFGKRVPAVDGNVLRVASRLLLDEGDVTTPAVRTRLTQAVQAMQPPDRPGDYNQALMELGALVCVPGGPPLCDACPLAGLCRARAAGCAQQLPVKAQAKPRRAVDYTVVLATAQSAVLLCQRPAKGLLAGLWQPVMLEGSLDEAAVCAALKAMGLAPGEPQPLPNAKHVFSHLEWHMTGYRVPVAPCPAPAGFVWAQKDQLESVYAVPGAFRVYRDVLKKCL</sequence>
<dbReference type="Proteomes" id="UP001477672">
    <property type="component" value="Unassembled WGS sequence"/>
</dbReference>
<accession>A0ABV1GD60</accession>
<evidence type="ECO:0000313" key="16">
    <source>
        <dbReference type="Proteomes" id="UP001477672"/>
    </source>
</evidence>
<evidence type="ECO:0000256" key="3">
    <source>
        <dbReference type="ARBA" id="ARBA00012045"/>
    </source>
</evidence>
<dbReference type="InterPro" id="IPR004036">
    <property type="entry name" value="Endonuclease-III-like_CS2"/>
</dbReference>
<keyword evidence="12 13" id="KW-0326">Glycosidase</keyword>
<dbReference type="Gene3D" id="1.10.1670.10">
    <property type="entry name" value="Helix-hairpin-Helix base-excision DNA repair enzymes (C-terminal)"/>
    <property type="match status" value="1"/>
</dbReference>
<comment type="similarity">
    <text evidence="2 13">Belongs to the Nth/MutY family.</text>
</comment>
<keyword evidence="5" id="KW-0004">4Fe-4S</keyword>
<dbReference type="Pfam" id="PF14815">
    <property type="entry name" value="NUDIX_4"/>
    <property type="match status" value="1"/>
</dbReference>
<evidence type="ECO:0000259" key="14">
    <source>
        <dbReference type="SMART" id="SM00478"/>
    </source>
</evidence>
<dbReference type="PROSITE" id="PS01155">
    <property type="entry name" value="ENDONUCLEASE_III_2"/>
    <property type="match status" value="1"/>
</dbReference>
<evidence type="ECO:0000256" key="12">
    <source>
        <dbReference type="ARBA" id="ARBA00023295"/>
    </source>
</evidence>
<gene>
    <name evidence="15" type="primary">mutY</name>
    <name evidence="15" type="ORF">WMO24_03960</name>
</gene>
<dbReference type="Pfam" id="PF00633">
    <property type="entry name" value="HHH"/>
    <property type="match status" value="1"/>
</dbReference>
<keyword evidence="6" id="KW-0479">Metal-binding</keyword>
<evidence type="ECO:0000256" key="7">
    <source>
        <dbReference type="ARBA" id="ARBA00022763"/>
    </source>
</evidence>
<evidence type="ECO:0000313" key="15">
    <source>
        <dbReference type="EMBL" id="MEQ2519587.1"/>
    </source>
</evidence>
<dbReference type="Gene3D" id="3.90.79.10">
    <property type="entry name" value="Nucleoside Triphosphate Pyrophosphohydrolase"/>
    <property type="match status" value="1"/>
</dbReference>
<evidence type="ECO:0000256" key="2">
    <source>
        <dbReference type="ARBA" id="ARBA00008343"/>
    </source>
</evidence>
<reference evidence="15 16" key="1">
    <citation type="submission" date="2024-03" db="EMBL/GenBank/DDBJ databases">
        <title>Human intestinal bacterial collection.</title>
        <authorList>
            <person name="Pauvert C."/>
            <person name="Hitch T.C.A."/>
            <person name="Clavel T."/>
        </authorList>
    </citation>
    <scope>NUCLEOTIDE SEQUENCE [LARGE SCALE GENOMIC DNA]</scope>
    <source>
        <strain evidence="15 16">CLA-JM-H11</strain>
    </source>
</reference>
<keyword evidence="16" id="KW-1185">Reference proteome</keyword>
<dbReference type="PANTHER" id="PTHR42944:SF1">
    <property type="entry name" value="ADENINE DNA GLYCOSYLASE"/>
    <property type="match status" value="1"/>
</dbReference>
<dbReference type="CDD" id="cd00056">
    <property type="entry name" value="ENDO3c"/>
    <property type="match status" value="1"/>
</dbReference>
<dbReference type="NCBIfam" id="TIGR01084">
    <property type="entry name" value="mutY"/>
    <property type="match status" value="1"/>
</dbReference>
<evidence type="ECO:0000256" key="8">
    <source>
        <dbReference type="ARBA" id="ARBA00022801"/>
    </source>
</evidence>
<dbReference type="Pfam" id="PF00730">
    <property type="entry name" value="HhH-GPD"/>
    <property type="match status" value="1"/>
</dbReference>
<keyword evidence="7 13" id="KW-0227">DNA damage</keyword>
<evidence type="ECO:0000256" key="6">
    <source>
        <dbReference type="ARBA" id="ARBA00022723"/>
    </source>
</evidence>
<comment type="cofactor">
    <cofactor evidence="13">
        <name>[4Fe-4S] cluster</name>
        <dbReference type="ChEBI" id="CHEBI:49883"/>
    </cofactor>
    <text evidence="13">Binds 1 [4Fe-4S] cluster.</text>
</comment>
<protein>
    <recommendedName>
        <fullName evidence="4 13">Adenine DNA glycosylase</fullName>
        <ecNumber evidence="3 13">3.2.2.31</ecNumber>
    </recommendedName>
</protein>